<protein>
    <submittedName>
        <fullName evidence="1">Uncharacterized protein</fullName>
    </submittedName>
</protein>
<gene>
    <name evidence="1" type="ORF">L3Q82_024069</name>
</gene>
<reference evidence="1" key="1">
    <citation type="submission" date="2022-04" db="EMBL/GenBank/DDBJ databases">
        <title>Jade perch genome.</title>
        <authorList>
            <person name="Chao B."/>
        </authorList>
    </citation>
    <scope>NUCLEOTIDE SEQUENCE</scope>
    <source>
        <strain evidence="1">CB-2022</strain>
    </source>
</reference>
<name>A0ACB8WV07_9TELE</name>
<organism evidence="1 2">
    <name type="scientific">Scortum barcoo</name>
    <name type="common">barcoo grunter</name>
    <dbReference type="NCBI Taxonomy" id="214431"/>
    <lineage>
        <taxon>Eukaryota</taxon>
        <taxon>Metazoa</taxon>
        <taxon>Chordata</taxon>
        <taxon>Craniata</taxon>
        <taxon>Vertebrata</taxon>
        <taxon>Euteleostomi</taxon>
        <taxon>Actinopterygii</taxon>
        <taxon>Neopterygii</taxon>
        <taxon>Teleostei</taxon>
        <taxon>Neoteleostei</taxon>
        <taxon>Acanthomorphata</taxon>
        <taxon>Eupercaria</taxon>
        <taxon>Centrarchiformes</taxon>
        <taxon>Terapontoidei</taxon>
        <taxon>Terapontidae</taxon>
        <taxon>Scortum</taxon>
    </lineage>
</organism>
<evidence type="ECO:0000313" key="1">
    <source>
        <dbReference type="EMBL" id="KAI3371485.1"/>
    </source>
</evidence>
<dbReference type="Proteomes" id="UP000831701">
    <property type="component" value="Chromosome 6"/>
</dbReference>
<proteinExistence type="predicted"/>
<comment type="caution">
    <text evidence="1">The sequence shown here is derived from an EMBL/GenBank/DDBJ whole genome shotgun (WGS) entry which is preliminary data.</text>
</comment>
<sequence>MARVTHRTQPLTLVISGNHTEEIQFLLISAPNTPLILGFPWLATHNPHLDWAWGKLLDWSIRCHETCLRSALSPATESAGPCGSSAPMDLSGIPEEYHDLKEGTVIFTKLDLRNAYHLVRIREGDEWKTAFNTPLGHFEYLVMPFGLTNAPAVFQALINDVLRDFLNRFVFVYLDDILIFSRSLKEHQSHVRQVLQRLLENRLYVKKEKCEFHASRVSFLGFIVERGQVQADPEKVRAVAEWPVPTSRKLLQRFLGFANFYRWFIRNYSQVAAPLTALTSPARVFQWGPEADRAFSQLKHLFTSAPILAQPDPASPFCGRSGCVRCWSGGCPFPETGP</sequence>
<accession>A0ACB8WV07</accession>
<keyword evidence="2" id="KW-1185">Reference proteome</keyword>
<dbReference type="EMBL" id="CM041536">
    <property type="protein sequence ID" value="KAI3371485.1"/>
    <property type="molecule type" value="Genomic_DNA"/>
</dbReference>
<evidence type="ECO:0000313" key="2">
    <source>
        <dbReference type="Proteomes" id="UP000831701"/>
    </source>
</evidence>